<dbReference type="PANTHER" id="PTHR43479">
    <property type="entry name" value="ACREF/ENVCD OPERON REPRESSOR-RELATED"/>
    <property type="match status" value="1"/>
</dbReference>
<dbReference type="RefSeq" id="WP_184747688.1">
    <property type="nucleotide sequence ID" value="NZ_JACHGJ010000006.1"/>
</dbReference>
<sequence length="188" mass="21830">MDNRERIPDEAASLFAEKGYHAVGIQEIVNRSEITKPTLYHYFGSKEGLYLSCLERDFVPLMKELSALAAGDEDIFVKMQKILHFMLRKGDIRRNFIQLYLTLCSAPPQSEEIRIGGMFLRQLERILEDMFIEASFKHGNMRGRHRDYSATFMGLINTSLSRLLRNEFEISGENVYRTIHQFAHGIYS</sequence>
<dbReference type="AlphaFoldDB" id="A0A841RGI3"/>
<evidence type="ECO:0000256" key="1">
    <source>
        <dbReference type="ARBA" id="ARBA00023125"/>
    </source>
</evidence>
<accession>A0A841RGI3</accession>
<evidence type="ECO:0000313" key="5">
    <source>
        <dbReference type="Proteomes" id="UP000587760"/>
    </source>
</evidence>
<dbReference type="InterPro" id="IPR050624">
    <property type="entry name" value="HTH-type_Tx_Regulator"/>
</dbReference>
<dbReference type="PANTHER" id="PTHR43479:SF11">
    <property type="entry name" value="ACREF_ENVCD OPERON REPRESSOR-RELATED"/>
    <property type="match status" value="1"/>
</dbReference>
<keyword evidence="1 2" id="KW-0238">DNA-binding</keyword>
<dbReference type="Pfam" id="PF00440">
    <property type="entry name" value="TetR_N"/>
    <property type="match status" value="1"/>
</dbReference>
<dbReference type="PRINTS" id="PR00455">
    <property type="entry name" value="HTHTETR"/>
</dbReference>
<reference evidence="4 5" key="1">
    <citation type="submission" date="2020-08" db="EMBL/GenBank/DDBJ databases">
        <title>Genomic Encyclopedia of Type Strains, Phase IV (KMG-IV): sequencing the most valuable type-strain genomes for metagenomic binning, comparative biology and taxonomic classification.</title>
        <authorList>
            <person name="Goeker M."/>
        </authorList>
    </citation>
    <scope>NUCLEOTIDE SEQUENCE [LARGE SCALE GENOMIC DNA]</scope>
    <source>
        <strain evidence="4 5">DSM 2461</strain>
    </source>
</reference>
<dbReference type="PROSITE" id="PS50977">
    <property type="entry name" value="HTH_TETR_2"/>
    <property type="match status" value="1"/>
</dbReference>
<dbReference type="GO" id="GO:0003677">
    <property type="term" value="F:DNA binding"/>
    <property type="evidence" value="ECO:0007669"/>
    <property type="project" value="UniProtKB-UniRule"/>
</dbReference>
<protein>
    <submittedName>
        <fullName evidence="4">TetR/AcrR family transcriptional regulator</fullName>
    </submittedName>
</protein>
<dbReference type="InterPro" id="IPR001647">
    <property type="entry name" value="HTH_TetR"/>
</dbReference>
<evidence type="ECO:0000256" key="2">
    <source>
        <dbReference type="PROSITE-ProRule" id="PRU00335"/>
    </source>
</evidence>
<feature type="DNA-binding region" description="H-T-H motif" evidence="2">
    <location>
        <begin position="24"/>
        <end position="43"/>
    </location>
</feature>
<dbReference type="SUPFAM" id="SSF46689">
    <property type="entry name" value="Homeodomain-like"/>
    <property type="match status" value="1"/>
</dbReference>
<evidence type="ECO:0000313" key="4">
    <source>
        <dbReference type="EMBL" id="MBB6481442.1"/>
    </source>
</evidence>
<dbReference type="EMBL" id="JACHGJ010000006">
    <property type="protein sequence ID" value="MBB6481442.1"/>
    <property type="molecule type" value="Genomic_DNA"/>
</dbReference>
<dbReference type="Proteomes" id="UP000587760">
    <property type="component" value="Unassembled WGS sequence"/>
</dbReference>
<name>A0A841RGI3_9SPIO</name>
<feature type="domain" description="HTH tetR-type" evidence="3">
    <location>
        <begin position="1"/>
        <end position="61"/>
    </location>
</feature>
<proteinExistence type="predicted"/>
<dbReference type="InterPro" id="IPR009057">
    <property type="entry name" value="Homeodomain-like_sf"/>
</dbReference>
<evidence type="ECO:0000259" key="3">
    <source>
        <dbReference type="PROSITE" id="PS50977"/>
    </source>
</evidence>
<organism evidence="4 5">
    <name type="scientific">Spirochaeta isovalerica</name>
    <dbReference type="NCBI Taxonomy" id="150"/>
    <lineage>
        <taxon>Bacteria</taxon>
        <taxon>Pseudomonadati</taxon>
        <taxon>Spirochaetota</taxon>
        <taxon>Spirochaetia</taxon>
        <taxon>Spirochaetales</taxon>
        <taxon>Spirochaetaceae</taxon>
        <taxon>Spirochaeta</taxon>
    </lineage>
</organism>
<keyword evidence="5" id="KW-1185">Reference proteome</keyword>
<dbReference type="Gene3D" id="1.10.357.10">
    <property type="entry name" value="Tetracycline Repressor, domain 2"/>
    <property type="match status" value="1"/>
</dbReference>
<comment type="caution">
    <text evidence="4">The sequence shown here is derived from an EMBL/GenBank/DDBJ whole genome shotgun (WGS) entry which is preliminary data.</text>
</comment>
<gene>
    <name evidence="4" type="ORF">HNR50_003122</name>
</gene>